<sequence>MHSAATTPGSIEETTTLLGAELPRLEEHQQSLEKELAVVTERLESVRAALSALKALSQAPQMREPAVDAEPEAKPAPSASTEAELVTGPKADSTAQAPRKPDDEPSVAAPSATRRRKSAKTPAGAKRKSVTSAAKEPKRRPAAKASQAKSVKPKPTRKTAAAAAPDEQSGGLTEQVVAVLARSGQSPVRARDVAQALGRDASTGSINAVRSTLDRLVATSRAQRAGRGLYQAPAN</sequence>
<feature type="region of interest" description="Disordered" evidence="1">
    <location>
        <begin position="1"/>
        <end position="32"/>
    </location>
</feature>
<evidence type="ECO:0000313" key="3">
    <source>
        <dbReference type="Proteomes" id="UP001598448"/>
    </source>
</evidence>
<feature type="compositionally biased region" description="Basic residues" evidence="1">
    <location>
        <begin position="113"/>
        <end position="129"/>
    </location>
</feature>
<dbReference type="EMBL" id="JBHXIJ010000031">
    <property type="protein sequence ID" value="MFD5098773.1"/>
    <property type="molecule type" value="Genomic_DNA"/>
</dbReference>
<proteinExistence type="predicted"/>
<keyword evidence="3" id="KW-1185">Reference proteome</keyword>
<feature type="compositionally biased region" description="Basic and acidic residues" evidence="1">
    <location>
        <begin position="23"/>
        <end position="32"/>
    </location>
</feature>
<protein>
    <recommendedName>
        <fullName evidence="4">Prephenate dehydrogenase</fullName>
    </recommendedName>
</protein>
<name>A0ABW6FJQ1_9ACTN</name>
<dbReference type="Proteomes" id="UP001598448">
    <property type="component" value="Unassembled WGS sequence"/>
</dbReference>
<accession>A0ABW6FJQ1</accession>
<feature type="compositionally biased region" description="Polar residues" evidence="1">
    <location>
        <begin position="1"/>
        <end position="17"/>
    </location>
</feature>
<organism evidence="2 3">
    <name type="scientific">Streptomyces albidochromogenes</name>
    <dbReference type="NCBI Taxonomy" id="329524"/>
    <lineage>
        <taxon>Bacteria</taxon>
        <taxon>Bacillati</taxon>
        <taxon>Actinomycetota</taxon>
        <taxon>Actinomycetes</taxon>
        <taxon>Kitasatosporales</taxon>
        <taxon>Streptomycetaceae</taxon>
        <taxon>Streptomyces</taxon>
    </lineage>
</organism>
<evidence type="ECO:0000256" key="1">
    <source>
        <dbReference type="SAM" id="MobiDB-lite"/>
    </source>
</evidence>
<feature type="region of interest" description="Disordered" evidence="1">
    <location>
        <begin position="55"/>
        <end position="172"/>
    </location>
</feature>
<comment type="caution">
    <text evidence="2">The sequence shown here is derived from an EMBL/GenBank/DDBJ whole genome shotgun (WGS) entry which is preliminary data.</text>
</comment>
<evidence type="ECO:0008006" key="4">
    <source>
        <dbReference type="Google" id="ProtNLM"/>
    </source>
</evidence>
<evidence type="ECO:0000313" key="2">
    <source>
        <dbReference type="EMBL" id="MFD5098773.1"/>
    </source>
</evidence>
<dbReference type="RefSeq" id="WP_386710267.1">
    <property type="nucleotide sequence ID" value="NZ_JBHXIJ010000031.1"/>
</dbReference>
<feature type="compositionally biased region" description="Low complexity" evidence="1">
    <location>
        <begin position="75"/>
        <end position="84"/>
    </location>
</feature>
<gene>
    <name evidence="2" type="ORF">ACFWJN_07360</name>
</gene>
<reference evidence="2 3" key="1">
    <citation type="submission" date="2024-09" db="EMBL/GenBank/DDBJ databases">
        <title>The Natural Products Discovery Center: Release of the First 8490 Sequenced Strains for Exploring Actinobacteria Biosynthetic Diversity.</title>
        <authorList>
            <person name="Kalkreuter E."/>
            <person name="Kautsar S.A."/>
            <person name="Yang D."/>
            <person name="Bader C.D."/>
            <person name="Teijaro C.N."/>
            <person name="Fluegel L."/>
            <person name="Davis C.M."/>
            <person name="Simpson J.R."/>
            <person name="Lauterbach L."/>
            <person name="Steele A.D."/>
            <person name="Gui C."/>
            <person name="Meng S."/>
            <person name="Li G."/>
            <person name="Viehrig K."/>
            <person name="Ye F."/>
            <person name="Su P."/>
            <person name="Kiefer A.F."/>
            <person name="Nichols A."/>
            <person name="Cepeda A.J."/>
            <person name="Yan W."/>
            <person name="Fan B."/>
            <person name="Jiang Y."/>
            <person name="Adhikari A."/>
            <person name="Zheng C.-J."/>
            <person name="Schuster L."/>
            <person name="Cowan T.M."/>
            <person name="Smanski M.J."/>
            <person name="Chevrette M.G."/>
            <person name="De Carvalho L.P.S."/>
            <person name="Shen B."/>
        </authorList>
    </citation>
    <scope>NUCLEOTIDE SEQUENCE [LARGE SCALE GENOMIC DNA]</scope>
    <source>
        <strain evidence="2 3">NPDC058348</strain>
    </source>
</reference>